<dbReference type="AlphaFoldDB" id="A0A5N5IDF1"/>
<accession>A0A5N5IDF1</accession>
<reference evidence="1 2" key="1">
    <citation type="submission" date="2019-09" db="EMBL/GenBank/DDBJ databases">
        <authorList>
            <person name="Ou C."/>
        </authorList>
    </citation>
    <scope>NUCLEOTIDE SEQUENCE [LARGE SCALE GENOMIC DNA]</scope>
    <source>
        <strain evidence="1">S2</strain>
        <tissue evidence="1">Leaf</tissue>
    </source>
</reference>
<name>A0A5N5IDF1_9ROSA</name>
<comment type="caution">
    <text evidence="1">The sequence shown here is derived from an EMBL/GenBank/DDBJ whole genome shotgun (WGS) entry which is preliminary data.</text>
</comment>
<evidence type="ECO:0000313" key="2">
    <source>
        <dbReference type="Proteomes" id="UP000327157"/>
    </source>
</evidence>
<proteinExistence type="predicted"/>
<evidence type="ECO:0000313" key="1">
    <source>
        <dbReference type="EMBL" id="KAB2636601.1"/>
    </source>
</evidence>
<keyword evidence="2" id="KW-1185">Reference proteome</keyword>
<protein>
    <submittedName>
        <fullName evidence="1">Uncharacterized protein</fullName>
    </submittedName>
</protein>
<reference evidence="2" key="2">
    <citation type="submission" date="2019-10" db="EMBL/GenBank/DDBJ databases">
        <title>A de novo genome assembly of a pear dwarfing rootstock.</title>
        <authorList>
            <person name="Wang F."/>
            <person name="Wang J."/>
            <person name="Li S."/>
            <person name="Zhang Y."/>
            <person name="Fang M."/>
            <person name="Ma L."/>
            <person name="Zhao Y."/>
            <person name="Jiang S."/>
        </authorList>
    </citation>
    <scope>NUCLEOTIDE SEQUENCE [LARGE SCALE GENOMIC DNA]</scope>
</reference>
<organism evidence="1 2">
    <name type="scientific">Pyrus ussuriensis x Pyrus communis</name>
    <dbReference type="NCBI Taxonomy" id="2448454"/>
    <lineage>
        <taxon>Eukaryota</taxon>
        <taxon>Viridiplantae</taxon>
        <taxon>Streptophyta</taxon>
        <taxon>Embryophyta</taxon>
        <taxon>Tracheophyta</taxon>
        <taxon>Spermatophyta</taxon>
        <taxon>Magnoliopsida</taxon>
        <taxon>eudicotyledons</taxon>
        <taxon>Gunneridae</taxon>
        <taxon>Pentapetalae</taxon>
        <taxon>rosids</taxon>
        <taxon>fabids</taxon>
        <taxon>Rosales</taxon>
        <taxon>Rosaceae</taxon>
        <taxon>Amygdaloideae</taxon>
        <taxon>Maleae</taxon>
        <taxon>Pyrus</taxon>
    </lineage>
</organism>
<sequence>MIELDQIGRTQPIWPPHGFNPYLVRILKLEFTPSSCPSLIILPTKPMDPPHGWRPCLLHHAHHHLHHHYHSHPLFLCPLHHRHHHHHHNHHHFHHLASNLHLVSDQFVNRTLPEQTYGEIGDGVVEEEEDDEPIFVLTDEWKEFLAKCEAKRKLEKQQAKKKGKYKQSQG</sequence>
<gene>
    <name evidence="1" type="ORF">D8674_027135</name>
</gene>
<dbReference type="PANTHER" id="PTHR48235">
    <property type="entry name" value="OS01G0916700 PROTEIN"/>
    <property type="match status" value="1"/>
</dbReference>
<dbReference type="EMBL" id="SMOL01000004">
    <property type="protein sequence ID" value="KAB2636601.1"/>
    <property type="molecule type" value="Genomic_DNA"/>
</dbReference>
<reference evidence="1 2" key="3">
    <citation type="submission" date="2019-11" db="EMBL/GenBank/DDBJ databases">
        <title>A de novo genome assembly of a pear dwarfing rootstock.</title>
        <authorList>
            <person name="Wang F."/>
            <person name="Wang J."/>
            <person name="Li S."/>
            <person name="Zhang Y."/>
            <person name="Fang M."/>
            <person name="Ma L."/>
            <person name="Zhao Y."/>
            <person name="Jiang S."/>
        </authorList>
    </citation>
    <scope>NUCLEOTIDE SEQUENCE [LARGE SCALE GENOMIC DNA]</scope>
    <source>
        <strain evidence="1">S2</strain>
        <tissue evidence="1">Leaf</tissue>
    </source>
</reference>
<dbReference type="PANTHER" id="PTHR48235:SF1">
    <property type="entry name" value="OS01G0916700 PROTEIN"/>
    <property type="match status" value="1"/>
</dbReference>
<dbReference type="Proteomes" id="UP000327157">
    <property type="component" value="Chromosome 5"/>
</dbReference>